<name>A0ABU5SLX0_9BACT</name>
<reference evidence="2 3" key="1">
    <citation type="submission" date="2023-12" db="EMBL/GenBank/DDBJ databases">
        <title>Novel species of the genus Arcicella isolated from rivers.</title>
        <authorList>
            <person name="Lu H."/>
        </authorList>
    </citation>
    <scope>NUCLEOTIDE SEQUENCE [LARGE SCALE GENOMIC DNA]</scope>
    <source>
        <strain evidence="2 3">DC25W</strain>
    </source>
</reference>
<keyword evidence="1" id="KW-0472">Membrane</keyword>
<keyword evidence="1" id="KW-0812">Transmembrane</keyword>
<keyword evidence="1" id="KW-1133">Transmembrane helix</keyword>
<dbReference type="EMBL" id="JAYGIM010000013">
    <property type="protein sequence ID" value="MEA5428291.1"/>
    <property type="molecule type" value="Genomic_DNA"/>
</dbReference>
<comment type="caution">
    <text evidence="2">The sequence shown here is derived from an EMBL/GenBank/DDBJ whole genome shotgun (WGS) entry which is preliminary data.</text>
</comment>
<dbReference type="Proteomes" id="UP001302222">
    <property type="component" value="Unassembled WGS sequence"/>
</dbReference>
<dbReference type="RefSeq" id="WP_323260485.1">
    <property type="nucleotide sequence ID" value="NZ_JAYGIM010000013.1"/>
</dbReference>
<organism evidence="2 3">
    <name type="scientific">Arcicella lustrica</name>
    <dbReference type="NCBI Taxonomy" id="2984196"/>
    <lineage>
        <taxon>Bacteria</taxon>
        <taxon>Pseudomonadati</taxon>
        <taxon>Bacteroidota</taxon>
        <taxon>Cytophagia</taxon>
        <taxon>Cytophagales</taxon>
        <taxon>Flectobacillaceae</taxon>
        <taxon>Arcicella</taxon>
    </lineage>
</organism>
<proteinExistence type="predicted"/>
<keyword evidence="3" id="KW-1185">Reference proteome</keyword>
<evidence type="ECO:0000313" key="3">
    <source>
        <dbReference type="Proteomes" id="UP001302222"/>
    </source>
</evidence>
<protein>
    <recommendedName>
        <fullName evidence="4">Outer membrane protein beta-barrel domain-containing protein</fullName>
    </recommendedName>
</protein>
<gene>
    <name evidence="2" type="ORF">VB798_16990</name>
</gene>
<accession>A0ABU5SLX0</accession>
<evidence type="ECO:0000313" key="2">
    <source>
        <dbReference type="EMBL" id="MEA5428291.1"/>
    </source>
</evidence>
<sequence>MSDKWWDMSDDELDDLFREASDKVQIPFDQSSLDKLKVKIDPKPVIVPATRFKNERWLLLLLLLCFVGAGIGYYLTKDNVSVKLTGQKNQKENTLNKQKQSVATVKENSEDVFSTKEKTTEKLIANEHNSIQEKLVEQKSARNTKREEIGITEKQVAKIEEQKTKNESEKLIQKQSNISLVKHKKTSKPIFNTHNITPNAKKAIEVSPTENTLSNNLASKQPNKLALLSSKPLKALKTNFNIVLPAFEESNPEPTVNPIVSTLKKSRFGIRLAIAPDANAVENLGDFAFGKSAGILFEYNLTKRFTLQTGAIYTYKQYTTGIENYHAWAKNWSYRPVLPTSVAGDCKILDIPINIRYNVFMKPKNTWFVSAGVSSYLMLTENYEYYYPESATVPINFPRNVSWKRDDDYFMSTLNLSFGFEKRINQHISIQAEPYLKTPLKEVGRGKVNLYSSGILFSLKYGF</sequence>
<evidence type="ECO:0008006" key="4">
    <source>
        <dbReference type="Google" id="ProtNLM"/>
    </source>
</evidence>
<feature type="transmembrane region" description="Helical" evidence="1">
    <location>
        <begin position="57"/>
        <end position="75"/>
    </location>
</feature>
<evidence type="ECO:0000256" key="1">
    <source>
        <dbReference type="SAM" id="Phobius"/>
    </source>
</evidence>